<keyword evidence="1" id="KW-0813">Transport</keyword>
<reference evidence="3 4" key="2">
    <citation type="journal article" date="2014" name="PLoS ONE">
        <title>Evolution of mitochondria reconstructed from the energy metabolism of living bacteria.</title>
        <authorList>
            <person name="Degli Esposti M."/>
            <person name="Chouaia B."/>
            <person name="Comandatore F."/>
            <person name="Crotti E."/>
            <person name="Sassera D."/>
            <person name="Lievens P.M."/>
            <person name="Daffonchio D."/>
            <person name="Bandi C."/>
        </authorList>
    </citation>
    <scope>NUCLEOTIDE SEQUENCE [LARGE SCALE GENOMIC DNA]</scope>
    <source>
        <strain evidence="3 4">SF2.1</strain>
    </source>
</reference>
<dbReference type="Proteomes" id="UP000027583">
    <property type="component" value="Unassembled WGS sequence"/>
</dbReference>
<dbReference type="PIRSF" id="PIRSF032126">
    <property type="entry name" value="F0F1_ATP_synthase_subunit_I"/>
    <property type="match status" value="1"/>
</dbReference>
<reference evidence="3 4" key="1">
    <citation type="journal article" date="2014" name="Genome Biol. Evol.">
        <title>Acetic acid bacteria genomes reveal functional traits for adaptation to life in insect guts.</title>
        <authorList>
            <person name="Chouaia B."/>
            <person name="Gaiarsa S."/>
            <person name="Crotti E."/>
            <person name="Comandatore F."/>
            <person name="Degli Esposti M."/>
            <person name="Ricci I."/>
            <person name="Alma A."/>
            <person name="Favia G."/>
            <person name="Bandi C."/>
            <person name="Daffonchio D."/>
        </authorList>
    </citation>
    <scope>NUCLEOTIDE SEQUENCE [LARGE SCALE GENOMIC DNA]</scope>
    <source>
        <strain evidence="3 4">SF2.1</strain>
    </source>
</reference>
<dbReference type="GO" id="GO:0045259">
    <property type="term" value="C:proton-transporting ATP synthase complex"/>
    <property type="evidence" value="ECO:0007669"/>
    <property type="project" value="UniProtKB-UniRule"/>
</dbReference>
<comment type="similarity">
    <text evidence="1">Belongs to the bacterial AtpI family.</text>
</comment>
<dbReference type="GO" id="GO:1902600">
    <property type="term" value="P:proton transmembrane transport"/>
    <property type="evidence" value="ECO:0007669"/>
    <property type="project" value="UniProtKB-KW"/>
</dbReference>
<evidence type="ECO:0000256" key="1">
    <source>
        <dbReference type="PIRNR" id="PIRNR032126"/>
    </source>
</evidence>
<dbReference type="InterPro" id="IPR016989">
    <property type="entry name" value="Atp1_alphaprobac"/>
</dbReference>
<sequence length="113" mass="11843">MGAQDDLNVSSQAEQGADSFNKRLADAELRMRGKSGKSDSVSTGDESNADYSAFGLAMRIGTEMVAALVVGVVVGYGLDRLCGTRPLFLILFSLIGGAAGMLNVWRAVKNANV</sequence>
<feature type="transmembrane region" description="Helical" evidence="2">
    <location>
        <begin position="56"/>
        <end position="78"/>
    </location>
</feature>
<name>A0A060QL43_9PROT</name>
<dbReference type="GO" id="GO:0016787">
    <property type="term" value="F:hydrolase activity"/>
    <property type="evidence" value="ECO:0007669"/>
    <property type="project" value="UniProtKB-KW"/>
</dbReference>
<evidence type="ECO:0000313" key="3">
    <source>
        <dbReference type="EMBL" id="CDG40446.1"/>
    </source>
</evidence>
<dbReference type="AlphaFoldDB" id="A0A060QL43"/>
<keyword evidence="1 2" id="KW-0472">Membrane</keyword>
<evidence type="ECO:0000256" key="2">
    <source>
        <dbReference type="SAM" id="Phobius"/>
    </source>
</evidence>
<keyword evidence="1" id="KW-0375">Hydrogen ion transport</keyword>
<dbReference type="eggNOG" id="COG5336">
    <property type="taxonomic scope" value="Bacteria"/>
</dbReference>
<feature type="transmembrane region" description="Helical" evidence="2">
    <location>
        <begin position="87"/>
        <end position="108"/>
    </location>
</feature>
<dbReference type="RefSeq" id="WP_023977839.1">
    <property type="nucleotide sequence ID" value="NZ_CBLX010000017.1"/>
</dbReference>
<keyword evidence="3" id="KW-0378">Hydrolase</keyword>
<keyword evidence="1" id="KW-0406">Ion transport</keyword>
<proteinExistence type="inferred from homology"/>
<keyword evidence="2" id="KW-1133">Transmembrane helix</keyword>
<keyword evidence="2" id="KW-0812">Transmembrane</keyword>
<dbReference type="Pfam" id="PF09527">
    <property type="entry name" value="ATPase_gene1"/>
    <property type="match status" value="1"/>
</dbReference>
<protein>
    <recommendedName>
        <fullName evidence="1">ATP synthase protein I</fullName>
    </recommendedName>
</protein>
<comment type="function">
    <text evidence="1">A possible function for this protein is to guide the assembly of the membrane sector of the ATPase enzyme complex.</text>
</comment>
<organism evidence="3 4">
    <name type="scientific">Asaia bogorensis</name>
    <dbReference type="NCBI Taxonomy" id="91915"/>
    <lineage>
        <taxon>Bacteria</taxon>
        <taxon>Pseudomonadati</taxon>
        <taxon>Pseudomonadota</taxon>
        <taxon>Alphaproteobacteria</taxon>
        <taxon>Acetobacterales</taxon>
        <taxon>Acetobacteraceae</taxon>
        <taxon>Asaia</taxon>
    </lineage>
</organism>
<gene>
    <name evidence="3" type="ORF">ASAP_2401</name>
</gene>
<accession>A0A060QL43</accession>
<dbReference type="EMBL" id="CBLX010000017">
    <property type="protein sequence ID" value="CDG40446.1"/>
    <property type="molecule type" value="Genomic_DNA"/>
</dbReference>
<evidence type="ECO:0000313" key="4">
    <source>
        <dbReference type="Proteomes" id="UP000027583"/>
    </source>
</evidence>
<dbReference type="InterPro" id="IPR032820">
    <property type="entry name" value="ATPase_put"/>
</dbReference>
<comment type="caution">
    <text evidence="3">The sequence shown here is derived from an EMBL/GenBank/DDBJ whole genome shotgun (WGS) entry which is preliminary data.</text>
</comment>